<dbReference type="InterPro" id="IPR001734">
    <property type="entry name" value="Na/solute_symporter"/>
</dbReference>
<evidence type="ECO:0000256" key="2">
    <source>
        <dbReference type="ARBA" id="ARBA00006434"/>
    </source>
</evidence>
<feature type="transmembrane region" description="Helical" evidence="14">
    <location>
        <begin position="269"/>
        <end position="293"/>
    </location>
</feature>
<reference evidence="15" key="1">
    <citation type="journal article" date="2014" name="Int. J. Syst. Evol. Microbiol.">
        <title>Complete genome sequence of Corynebacterium casei LMG S-19264T (=DSM 44701T), isolated from a smear-ripened cheese.</title>
        <authorList>
            <consortium name="US DOE Joint Genome Institute (JGI-PGF)"/>
            <person name="Walter F."/>
            <person name="Albersmeier A."/>
            <person name="Kalinowski J."/>
            <person name="Ruckert C."/>
        </authorList>
    </citation>
    <scope>NUCLEOTIDE SEQUENCE</scope>
    <source>
        <strain evidence="15">CGMCC 1.15254</strain>
    </source>
</reference>
<feature type="transmembrane region" description="Helical" evidence="14">
    <location>
        <begin position="45"/>
        <end position="63"/>
    </location>
</feature>
<feature type="transmembrane region" description="Helical" evidence="14">
    <location>
        <begin position="372"/>
        <end position="400"/>
    </location>
</feature>
<evidence type="ECO:0000313" key="15">
    <source>
        <dbReference type="EMBL" id="GGF63862.1"/>
    </source>
</evidence>
<keyword evidence="3" id="KW-0813">Transport</keyword>
<name>A0A917FD48_9PROT</name>
<evidence type="ECO:0000256" key="3">
    <source>
        <dbReference type="ARBA" id="ARBA00022448"/>
    </source>
</evidence>
<dbReference type="GO" id="GO:0015293">
    <property type="term" value="F:symporter activity"/>
    <property type="evidence" value="ECO:0007669"/>
    <property type="project" value="UniProtKB-KW"/>
</dbReference>
<keyword evidence="11" id="KW-0739">Sodium transport</keyword>
<dbReference type="EMBL" id="BMHV01000010">
    <property type="protein sequence ID" value="GGF63862.1"/>
    <property type="molecule type" value="Genomic_DNA"/>
</dbReference>
<feature type="transmembrane region" description="Helical" evidence="14">
    <location>
        <begin position="566"/>
        <end position="587"/>
    </location>
</feature>
<keyword evidence="8" id="KW-0915">Sodium</keyword>
<comment type="similarity">
    <text evidence="2 13">Belongs to the sodium:solute symporter (SSF) (TC 2.A.21) family.</text>
</comment>
<dbReference type="CDD" id="cd10322">
    <property type="entry name" value="SLC5sbd"/>
    <property type="match status" value="1"/>
</dbReference>
<feature type="transmembrane region" description="Helical" evidence="14">
    <location>
        <begin position="75"/>
        <end position="94"/>
    </location>
</feature>
<comment type="catalytic activity">
    <reaction evidence="12">
        <text>L-proline(in) + Na(+)(in) = L-proline(out) + Na(+)(out)</text>
        <dbReference type="Rhea" id="RHEA:28967"/>
        <dbReference type="ChEBI" id="CHEBI:29101"/>
        <dbReference type="ChEBI" id="CHEBI:60039"/>
    </reaction>
</comment>
<keyword evidence="9" id="KW-0406">Ion transport</keyword>
<comment type="caution">
    <text evidence="15">The sequence shown here is derived from an EMBL/GenBank/DDBJ whole genome shotgun (WGS) entry which is preliminary data.</text>
</comment>
<dbReference type="InterPro" id="IPR038377">
    <property type="entry name" value="Na/Glc_symporter_sf"/>
</dbReference>
<evidence type="ECO:0000256" key="14">
    <source>
        <dbReference type="SAM" id="Phobius"/>
    </source>
</evidence>
<feature type="transmembrane region" description="Helical" evidence="14">
    <location>
        <begin position="513"/>
        <end position="532"/>
    </location>
</feature>
<dbReference type="AlphaFoldDB" id="A0A917FD48"/>
<evidence type="ECO:0000256" key="6">
    <source>
        <dbReference type="ARBA" id="ARBA00022847"/>
    </source>
</evidence>
<keyword evidence="4" id="KW-1003">Cell membrane</keyword>
<keyword evidence="5 14" id="KW-0812">Transmembrane</keyword>
<evidence type="ECO:0008006" key="17">
    <source>
        <dbReference type="Google" id="ProtNLM"/>
    </source>
</evidence>
<keyword evidence="10 14" id="KW-0472">Membrane</keyword>
<reference evidence="15" key="2">
    <citation type="submission" date="2020-09" db="EMBL/GenBank/DDBJ databases">
        <authorList>
            <person name="Sun Q."/>
            <person name="Zhou Y."/>
        </authorList>
    </citation>
    <scope>NUCLEOTIDE SEQUENCE</scope>
    <source>
        <strain evidence="15">CGMCC 1.15254</strain>
    </source>
</reference>
<protein>
    <recommendedName>
        <fullName evidence="17">Sodium:solute symporter</fullName>
    </recommendedName>
</protein>
<feature type="transmembrane region" description="Helical" evidence="14">
    <location>
        <begin position="607"/>
        <end position="628"/>
    </location>
</feature>
<evidence type="ECO:0000256" key="12">
    <source>
        <dbReference type="ARBA" id="ARBA00033708"/>
    </source>
</evidence>
<gene>
    <name evidence="15" type="ORF">GCM10011332_17340</name>
</gene>
<evidence type="ECO:0000313" key="16">
    <source>
        <dbReference type="Proteomes" id="UP000632498"/>
    </source>
</evidence>
<feature type="transmembrane region" description="Helical" evidence="14">
    <location>
        <begin position="6"/>
        <end position="24"/>
    </location>
</feature>
<keyword evidence="7 14" id="KW-1133">Transmembrane helix</keyword>
<keyword evidence="6" id="KW-0769">Symport</keyword>
<evidence type="ECO:0000256" key="11">
    <source>
        <dbReference type="ARBA" id="ARBA00023201"/>
    </source>
</evidence>
<dbReference type="Proteomes" id="UP000632498">
    <property type="component" value="Unassembled WGS sequence"/>
</dbReference>
<dbReference type="PROSITE" id="PS50283">
    <property type="entry name" value="NA_SOLUT_SYMP_3"/>
    <property type="match status" value="1"/>
</dbReference>
<evidence type="ECO:0000256" key="5">
    <source>
        <dbReference type="ARBA" id="ARBA00022692"/>
    </source>
</evidence>
<feature type="transmembrane region" description="Helical" evidence="14">
    <location>
        <begin position="124"/>
        <end position="149"/>
    </location>
</feature>
<feature type="transmembrane region" description="Helical" evidence="14">
    <location>
        <begin position="305"/>
        <end position="325"/>
    </location>
</feature>
<keyword evidence="16" id="KW-1185">Reference proteome</keyword>
<evidence type="ECO:0000256" key="4">
    <source>
        <dbReference type="ARBA" id="ARBA00022475"/>
    </source>
</evidence>
<feature type="transmembrane region" description="Helical" evidence="14">
    <location>
        <begin position="188"/>
        <end position="208"/>
    </location>
</feature>
<evidence type="ECO:0000256" key="10">
    <source>
        <dbReference type="ARBA" id="ARBA00023136"/>
    </source>
</evidence>
<feature type="transmembrane region" description="Helical" evidence="14">
    <location>
        <begin position="420"/>
        <end position="439"/>
    </location>
</feature>
<dbReference type="Pfam" id="PF00474">
    <property type="entry name" value="SSF"/>
    <property type="match status" value="1"/>
</dbReference>
<dbReference type="Gene3D" id="1.20.1730.10">
    <property type="entry name" value="Sodium/glucose cotransporter"/>
    <property type="match status" value="1"/>
</dbReference>
<feature type="transmembrane region" description="Helical" evidence="14">
    <location>
        <begin position="445"/>
        <end position="468"/>
    </location>
</feature>
<feature type="transmembrane region" description="Helical" evidence="14">
    <location>
        <begin position="155"/>
        <end position="176"/>
    </location>
</feature>
<evidence type="ECO:0000256" key="9">
    <source>
        <dbReference type="ARBA" id="ARBA00023065"/>
    </source>
</evidence>
<evidence type="ECO:0000256" key="13">
    <source>
        <dbReference type="RuleBase" id="RU362091"/>
    </source>
</evidence>
<dbReference type="RefSeq" id="WP_188663894.1">
    <property type="nucleotide sequence ID" value="NZ_BMHV01000010.1"/>
</dbReference>
<evidence type="ECO:0000256" key="8">
    <source>
        <dbReference type="ARBA" id="ARBA00023053"/>
    </source>
</evidence>
<feature type="transmembrane region" description="Helical" evidence="14">
    <location>
        <begin position="480"/>
        <end position="501"/>
    </location>
</feature>
<dbReference type="GO" id="GO:0006814">
    <property type="term" value="P:sodium ion transport"/>
    <property type="evidence" value="ECO:0007669"/>
    <property type="project" value="UniProtKB-KW"/>
</dbReference>
<dbReference type="InterPro" id="IPR050277">
    <property type="entry name" value="Sodium:Solute_Symporter"/>
</dbReference>
<proteinExistence type="inferred from homology"/>
<dbReference type="GO" id="GO:0005886">
    <property type="term" value="C:plasma membrane"/>
    <property type="evidence" value="ECO:0007669"/>
    <property type="project" value="UniProtKB-SubCell"/>
</dbReference>
<accession>A0A917FD48</accession>
<evidence type="ECO:0000256" key="7">
    <source>
        <dbReference type="ARBA" id="ARBA00022989"/>
    </source>
</evidence>
<dbReference type="PANTHER" id="PTHR48086:SF3">
    <property type="entry name" value="SODIUM_PROLINE SYMPORTER"/>
    <property type="match status" value="1"/>
</dbReference>
<comment type="subcellular location">
    <subcellularLocation>
        <location evidence="1">Cell membrane</location>
        <topology evidence="1">Multi-pass membrane protein</topology>
    </subcellularLocation>
</comment>
<dbReference type="PANTHER" id="PTHR48086">
    <property type="entry name" value="SODIUM/PROLINE SYMPORTER-RELATED"/>
    <property type="match status" value="1"/>
</dbReference>
<organism evidence="15 16">
    <name type="scientific">Terasakiella brassicae</name>
    <dbReference type="NCBI Taxonomy" id="1634917"/>
    <lineage>
        <taxon>Bacteria</taxon>
        <taxon>Pseudomonadati</taxon>
        <taxon>Pseudomonadota</taxon>
        <taxon>Alphaproteobacteria</taxon>
        <taxon>Rhodospirillales</taxon>
        <taxon>Terasakiellaceae</taxon>
        <taxon>Terasakiella</taxon>
    </lineage>
</organism>
<evidence type="ECO:0000256" key="1">
    <source>
        <dbReference type="ARBA" id="ARBA00004651"/>
    </source>
</evidence>
<sequence>MNEKLLWLLAFVALYWAYCVYLGIRGARMARTASDYFLAGRSLPVWVFVLAATAISFSGWTFLGHPAMIYRDGFPYAYISFFTIVIPLTGIVFLKRQWMLGKRFGYVTPGEMLSDYYQCDRIRFLTVVVAVLFTVPFMGVQLGAAGYLFNVLSDGLISTTAGTLLLAVAVFLYVVYGGMRAVAYADSIQCILLAVGVILTGAIAIYAIGGVDNLLTSLERMGHSEFGLWGTTKGAGGGDYNSYLAVPGMMQPVSGVSETADTGGPWTGMMILTFLMAMLGVQASPAFSMWSFGNNTPKPFAPQQVWVSGLILGGILFIVSTAQGMSTHLLGATPSLAGSGVPIDWILTPEISDIPDTLVPYLLTMVQDQMPWLVAFLGVCALAGMQSAGAAYMSTAGAMLTRDVYKHRLQPQAGHSIQKFVARVCVLLILLAALIVALMNKDTLVLLGGMAVAFGLQMWPALLGICWFKWFSARGISAGLIAGLLGVFFTDNLGVSLLHAIGLDLWGRWPLTIHSGGWGIALNLIVCVTLSLRSQDEAEDSHKASYHRFLKEHAALTPNKRRLIPLAWGLTLIWVFFAIGPGVVVGNDIFGAPNAGRDGWAFGIPSIWAWQILFWLLGVGLLWFLAYFMEMSTVPEQEIEALSDDIGDPGLDEANQT</sequence>